<organism evidence="11 12">
    <name type="scientific">Paenirhodobacter huangdaonensis</name>
    <dbReference type="NCBI Taxonomy" id="2501515"/>
    <lineage>
        <taxon>Bacteria</taxon>
        <taxon>Pseudomonadati</taxon>
        <taxon>Pseudomonadota</taxon>
        <taxon>Alphaproteobacteria</taxon>
        <taxon>Rhodobacterales</taxon>
        <taxon>Rhodobacter group</taxon>
        <taxon>Paenirhodobacter</taxon>
    </lineage>
</organism>
<evidence type="ECO:0000256" key="3">
    <source>
        <dbReference type="ARBA" id="ARBA00022448"/>
    </source>
</evidence>
<keyword evidence="7 9" id="KW-1133">Transmembrane helix</keyword>
<reference evidence="11" key="1">
    <citation type="submission" date="2019-01" db="EMBL/GenBank/DDBJ databases">
        <title>Sinorhodobacter populi sp. nov. isolated from the symptomatic bark tissue of Populus euramericana canker.</title>
        <authorList>
            <person name="Xu G."/>
        </authorList>
    </citation>
    <scope>NUCLEOTIDE SEQUENCE [LARGE SCALE GENOMIC DNA]</scope>
    <source>
        <strain evidence="11">CGMCC 1.12963</strain>
    </source>
</reference>
<comment type="subcellular location">
    <subcellularLocation>
        <location evidence="1">Cell inner membrane</location>
        <topology evidence="1">Multi-pass membrane protein</topology>
    </subcellularLocation>
    <subcellularLocation>
        <location evidence="9">Cell membrane</location>
        <topology evidence="9">Multi-pass membrane protein</topology>
    </subcellularLocation>
</comment>
<comment type="caution">
    <text evidence="11">The sequence shown here is derived from an EMBL/GenBank/DDBJ whole genome shotgun (WGS) entry which is preliminary data.</text>
</comment>
<dbReference type="PANTHER" id="PTHR30614">
    <property type="entry name" value="MEMBRANE COMPONENT OF AMINO ACID ABC TRANSPORTER"/>
    <property type="match status" value="1"/>
</dbReference>
<keyword evidence="12" id="KW-1185">Reference proteome</keyword>
<dbReference type="Proteomes" id="UP000288071">
    <property type="component" value="Unassembled WGS sequence"/>
</dbReference>
<dbReference type="GO" id="GO:0022857">
    <property type="term" value="F:transmembrane transporter activity"/>
    <property type="evidence" value="ECO:0007669"/>
    <property type="project" value="InterPro"/>
</dbReference>
<evidence type="ECO:0000256" key="5">
    <source>
        <dbReference type="ARBA" id="ARBA00022692"/>
    </source>
</evidence>
<dbReference type="PANTHER" id="PTHR30614:SF0">
    <property type="entry name" value="L-CYSTINE TRANSPORT SYSTEM PERMEASE PROTEIN TCYL"/>
    <property type="match status" value="1"/>
</dbReference>
<comment type="similarity">
    <text evidence="2">Belongs to the binding-protein-dependent transport system permease family. HisMQ subfamily.</text>
</comment>
<dbReference type="InterPro" id="IPR010065">
    <property type="entry name" value="AA_ABC_transptr_permease_3TM"/>
</dbReference>
<keyword evidence="5 9" id="KW-0812">Transmembrane</keyword>
<dbReference type="RefSeq" id="WP_128154185.1">
    <property type="nucleotide sequence ID" value="NZ_JBHSOM010000007.1"/>
</dbReference>
<evidence type="ECO:0000256" key="4">
    <source>
        <dbReference type="ARBA" id="ARBA00022475"/>
    </source>
</evidence>
<keyword evidence="4" id="KW-1003">Cell membrane</keyword>
<proteinExistence type="inferred from homology"/>
<keyword evidence="8 9" id="KW-0472">Membrane</keyword>
<keyword evidence="3 9" id="KW-0813">Transport</keyword>
<sequence length="223" mass="23646">MDVLITQMPRFLAAIWLTLWMFALIVAISTLAGLVLALLGARRGQGFGRVLSVATWLLRGVPELVVLLFCFLALPAAGLDLGANGSAILAFSLIGTAFIAEIFRAALSAVDPRLIEAARALGMGRFLRLLRVVLPLVMRTALTPWATYLAGAVKMLSLASAISVGEVMMVTRQSLAISTDPMALILFAGAVYAAIASIVMLLETGANRWLARRGPMVRHGGAS</sequence>
<dbReference type="InterPro" id="IPR000515">
    <property type="entry name" value="MetI-like"/>
</dbReference>
<evidence type="ECO:0000256" key="9">
    <source>
        <dbReference type="RuleBase" id="RU363032"/>
    </source>
</evidence>
<dbReference type="SUPFAM" id="SSF161098">
    <property type="entry name" value="MetI-like"/>
    <property type="match status" value="1"/>
</dbReference>
<evidence type="ECO:0000256" key="7">
    <source>
        <dbReference type="ARBA" id="ARBA00022989"/>
    </source>
</evidence>
<evidence type="ECO:0000256" key="1">
    <source>
        <dbReference type="ARBA" id="ARBA00004429"/>
    </source>
</evidence>
<evidence type="ECO:0000256" key="6">
    <source>
        <dbReference type="ARBA" id="ARBA00022970"/>
    </source>
</evidence>
<dbReference type="Gene3D" id="1.10.3720.10">
    <property type="entry name" value="MetI-like"/>
    <property type="match status" value="1"/>
</dbReference>
<dbReference type="InterPro" id="IPR043429">
    <property type="entry name" value="ArtM/GltK/GlnP/TcyL/YhdX-like"/>
</dbReference>
<dbReference type="CDD" id="cd06261">
    <property type="entry name" value="TM_PBP2"/>
    <property type="match status" value="1"/>
</dbReference>
<protein>
    <submittedName>
        <fullName evidence="11">ABC transporter permease subunit</fullName>
    </submittedName>
</protein>
<gene>
    <name evidence="11" type="ORF">EOW66_01165</name>
</gene>
<name>A0A3S3LQP6_9RHOB</name>
<feature type="transmembrane region" description="Helical" evidence="9">
    <location>
        <begin position="128"/>
        <end position="146"/>
    </location>
</feature>
<dbReference type="InterPro" id="IPR035906">
    <property type="entry name" value="MetI-like_sf"/>
</dbReference>
<keyword evidence="6" id="KW-0029">Amino-acid transport</keyword>
<feature type="transmembrane region" description="Helical" evidence="9">
    <location>
        <begin position="12"/>
        <end position="39"/>
    </location>
</feature>
<dbReference type="EMBL" id="SAVA01000001">
    <property type="protein sequence ID" value="RWR54708.1"/>
    <property type="molecule type" value="Genomic_DNA"/>
</dbReference>
<accession>A0A3S3LQP6</accession>
<feature type="transmembrane region" description="Helical" evidence="9">
    <location>
        <begin position="51"/>
        <end position="74"/>
    </location>
</feature>
<dbReference type="Pfam" id="PF00528">
    <property type="entry name" value="BPD_transp_1"/>
    <property type="match status" value="1"/>
</dbReference>
<dbReference type="PROSITE" id="PS50928">
    <property type="entry name" value="ABC_TM1"/>
    <property type="match status" value="1"/>
</dbReference>
<feature type="transmembrane region" description="Helical" evidence="9">
    <location>
        <begin position="86"/>
        <end position="107"/>
    </location>
</feature>
<evidence type="ECO:0000256" key="8">
    <source>
        <dbReference type="ARBA" id="ARBA00023136"/>
    </source>
</evidence>
<feature type="domain" description="ABC transmembrane type-1" evidence="10">
    <location>
        <begin position="15"/>
        <end position="203"/>
    </location>
</feature>
<evidence type="ECO:0000313" key="12">
    <source>
        <dbReference type="Proteomes" id="UP000288071"/>
    </source>
</evidence>
<feature type="transmembrane region" description="Helical" evidence="9">
    <location>
        <begin position="183"/>
        <end position="202"/>
    </location>
</feature>
<dbReference type="GO" id="GO:0006865">
    <property type="term" value="P:amino acid transport"/>
    <property type="evidence" value="ECO:0007669"/>
    <property type="project" value="UniProtKB-KW"/>
</dbReference>
<evidence type="ECO:0000313" key="11">
    <source>
        <dbReference type="EMBL" id="RWR54708.1"/>
    </source>
</evidence>
<evidence type="ECO:0000259" key="10">
    <source>
        <dbReference type="PROSITE" id="PS50928"/>
    </source>
</evidence>
<dbReference type="NCBIfam" id="TIGR01726">
    <property type="entry name" value="HEQRo_perm_3TM"/>
    <property type="match status" value="1"/>
</dbReference>
<dbReference type="GO" id="GO:0043190">
    <property type="term" value="C:ATP-binding cassette (ABC) transporter complex"/>
    <property type="evidence" value="ECO:0007669"/>
    <property type="project" value="InterPro"/>
</dbReference>
<reference evidence="11" key="2">
    <citation type="submission" date="2019-01" db="EMBL/GenBank/DDBJ databases">
        <authorList>
            <person name="Li Y."/>
        </authorList>
    </citation>
    <scope>NUCLEOTIDE SEQUENCE [LARGE SCALE GENOMIC DNA]</scope>
    <source>
        <strain evidence="11">CGMCC 1.12963</strain>
    </source>
</reference>
<dbReference type="AlphaFoldDB" id="A0A3S3LQP6"/>
<evidence type="ECO:0000256" key="2">
    <source>
        <dbReference type="ARBA" id="ARBA00010072"/>
    </source>
</evidence>